<evidence type="ECO:0000256" key="8">
    <source>
        <dbReference type="ARBA" id="ARBA00047883"/>
    </source>
</evidence>
<evidence type="ECO:0000256" key="6">
    <source>
        <dbReference type="ARBA" id="ARBA00047334"/>
    </source>
</evidence>
<feature type="domain" description="Thiamine phosphate synthase/TenI" evidence="12">
    <location>
        <begin position="9"/>
        <end position="190"/>
    </location>
</feature>
<dbReference type="GO" id="GO:0009229">
    <property type="term" value="P:thiamine diphosphate biosynthetic process"/>
    <property type="evidence" value="ECO:0007669"/>
    <property type="project" value="UniProtKB-UniRule"/>
</dbReference>
<dbReference type="GO" id="GO:0004789">
    <property type="term" value="F:thiamine-phosphate diphosphorylase activity"/>
    <property type="evidence" value="ECO:0007669"/>
    <property type="project" value="UniProtKB-UniRule"/>
</dbReference>
<dbReference type="UniPathway" id="UPA00060">
    <property type="reaction ID" value="UER00141"/>
</dbReference>
<comment type="cofactor">
    <cofactor evidence="9">
        <name>Mg(2+)</name>
        <dbReference type="ChEBI" id="CHEBI:18420"/>
    </cofactor>
    <text evidence="9">Binds 1 Mg(2+) ion per subunit.</text>
</comment>
<comment type="function">
    <text evidence="9">Condenses 4-methyl-5-(beta-hydroxyethyl)thiazole monophosphate (THZ-P) and 2-methyl-4-amino-5-hydroxymethyl pyrimidine pyrophosphate (HMP-PP) to form thiamine monophosphate (TMP).</text>
</comment>
<evidence type="ECO:0000256" key="11">
    <source>
        <dbReference type="RuleBase" id="RU004253"/>
    </source>
</evidence>
<sequence length="213" mass="22888">MKPKVDYSLYLVTDRLITKGRDLLQAVEEAIRGGVTLVQLREKSISSRDFYTLALEMKALTQKYRIPLIINDRLDIMLAVDADGLHVGEDDLPLATARRLLGPEKILGYSAGNITEALRGQEEGADYLGSGPVYLTGSKADAGEPIGLTGLQAIKESVKIPVVAIGGIDLARIPKVRETGVDGIAVISAILGQPDPKETSRALAEAWRGKANL</sequence>
<dbReference type="RefSeq" id="WP_034420815.1">
    <property type="nucleotide sequence ID" value="NZ_CP045798.1"/>
</dbReference>
<reference evidence="13 14" key="1">
    <citation type="journal article" date="2019" name="Front. Microbiol.">
        <title>Thermoanaerosceptrum fracticalcis gen. nov. sp. nov., a Novel Fumarate-Fermenting Microorganism From a Deep Fractured Carbonate Aquifer of the US Great Basin.</title>
        <authorList>
            <person name="Hamilton-Brehm S.D."/>
            <person name="Stewart L.E."/>
            <person name="Zavarin M."/>
            <person name="Caldwell M."/>
            <person name="Lawson P.A."/>
            <person name="Onstott T.C."/>
            <person name="Grzymski J."/>
            <person name="Neveux I."/>
            <person name="Lollar B.S."/>
            <person name="Russell C.E."/>
            <person name="Moser D.P."/>
        </authorList>
    </citation>
    <scope>NUCLEOTIDE SEQUENCE [LARGE SCALE GENOMIC DNA]</scope>
    <source>
        <strain evidence="13 14">DRI-13</strain>
    </source>
</reference>
<dbReference type="AlphaFoldDB" id="A0A7G6E7T9"/>
<evidence type="ECO:0000259" key="12">
    <source>
        <dbReference type="Pfam" id="PF02581"/>
    </source>
</evidence>
<dbReference type="Proteomes" id="UP000515847">
    <property type="component" value="Chromosome"/>
</dbReference>
<evidence type="ECO:0000256" key="1">
    <source>
        <dbReference type="ARBA" id="ARBA00005165"/>
    </source>
</evidence>
<keyword evidence="14" id="KW-1185">Reference proteome</keyword>
<evidence type="ECO:0000256" key="10">
    <source>
        <dbReference type="RuleBase" id="RU003826"/>
    </source>
</evidence>
<dbReference type="HAMAP" id="MF_00097">
    <property type="entry name" value="TMP_synthase"/>
    <property type="match status" value="1"/>
</dbReference>
<dbReference type="PANTHER" id="PTHR20857">
    <property type="entry name" value="THIAMINE-PHOSPHATE PYROPHOSPHORYLASE"/>
    <property type="match status" value="1"/>
</dbReference>
<evidence type="ECO:0000256" key="3">
    <source>
        <dbReference type="ARBA" id="ARBA00022723"/>
    </source>
</evidence>
<keyword evidence="4 9" id="KW-0460">Magnesium</keyword>
<comment type="catalytic activity">
    <reaction evidence="7 9 10">
        <text>2-(2-carboxy-4-methylthiazol-5-yl)ethyl phosphate + 4-amino-2-methyl-5-(diphosphooxymethyl)pyrimidine + 2 H(+) = thiamine phosphate + CO2 + diphosphate</text>
        <dbReference type="Rhea" id="RHEA:47848"/>
        <dbReference type="ChEBI" id="CHEBI:15378"/>
        <dbReference type="ChEBI" id="CHEBI:16526"/>
        <dbReference type="ChEBI" id="CHEBI:33019"/>
        <dbReference type="ChEBI" id="CHEBI:37575"/>
        <dbReference type="ChEBI" id="CHEBI:57841"/>
        <dbReference type="ChEBI" id="CHEBI:62890"/>
        <dbReference type="EC" id="2.5.1.3"/>
    </reaction>
</comment>
<evidence type="ECO:0000256" key="2">
    <source>
        <dbReference type="ARBA" id="ARBA00022679"/>
    </source>
</evidence>
<evidence type="ECO:0000256" key="4">
    <source>
        <dbReference type="ARBA" id="ARBA00022842"/>
    </source>
</evidence>
<dbReference type="GO" id="GO:0009228">
    <property type="term" value="P:thiamine biosynthetic process"/>
    <property type="evidence" value="ECO:0007669"/>
    <property type="project" value="UniProtKB-KW"/>
</dbReference>
<accession>A0A7G6E7T9</accession>
<protein>
    <recommendedName>
        <fullName evidence="9">Thiamine-phosphate synthase</fullName>
        <shortName evidence="9">TP synthase</shortName>
        <shortName evidence="9">TPS</shortName>
        <ecNumber evidence="9">2.5.1.3</ecNumber>
    </recommendedName>
    <alternativeName>
        <fullName evidence="9">Thiamine-phosphate pyrophosphorylase</fullName>
        <shortName evidence="9">TMP pyrophosphorylase</shortName>
        <shortName evidence="9">TMP-PPase</shortName>
    </alternativeName>
</protein>
<dbReference type="Pfam" id="PF02581">
    <property type="entry name" value="TMP-TENI"/>
    <property type="match status" value="1"/>
</dbReference>
<evidence type="ECO:0000313" key="13">
    <source>
        <dbReference type="EMBL" id="QNB48143.1"/>
    </source>
</evidence>
<evidence type="ECO:0000256" key="9">
    <source>
        <dbReference type="HAMAP-Rule" id="MF_00097"/>
    </source>
</evidence>
<feature type="binding site" evidence="9">
    <location>
        <begin position="39"/>
        <end position="43"/>
    </location>
    <ligand>
        <name>4-amino-2-methyl-5-(diphosphooxymethyl)pyrimidine</name>
        <dbReference type="ChEBI" id="CHEBI:57841"/>
    </ligand>
</feature>
<dbReference type="InterPro" id="IPR036206">
    <property type="entry name" value="ThiamineP_synth_sf"/>
</dbReference>
<feature type="binding site" evidence="9">
    <location>
        <position position="71"/>
    </location>
    <ligand>
        <name>4-amino-2-methyl-5-(diphosphooxymethyl)pyrimidine</name>
        <dbReference type="ChEBI" id="CHEBI:57841"/>
    </ligand>
</feature>
<dbReference type="SUPFAM" id="SSF51391">
    <property type="entry name" value="Thiamin phosphate synthase"/>
    <property type="match status" value="1"/>
</dbReference>
<dbReference type="InterPro" id="IPR022998">
    <property type="entry name" value="ThiamineP_synth_TenI"/>
</dbReference>
<name>A0A7G6E7T9_THEFR</name>
<gene>
    <name evidence="9" type="primary">thiE</name>
    <name evidence="13" type="ORF">BR63_18840</name>
</gene>
<dbReference type="InterPro" id="IPR013785">
    <property type="entry name" value="Aldolase_TIM"/>
</dbReference>
<dbReference type="NCBIfam" id="TIGR00693">
    <property type="entry name" value="thiE"/>
    <property type="match status" value="1"/>
</dbReference>
<comment type="pathway">
    <text evidence="1 9 11">Cofactor biosynthesis; thiamine diphosphate biosynthesis; thiamine phosphate from 4-amino-2-methyl-5-diphosphomethylpyrimidine and 4-methyl-5-(2-phosphoethyl)-thiazole: step 1/1.</text>
</comment>
<feature type="binding site" evidence="9">
    <location>
        <begin position="136"/>
        <end position="138"/>
    </location>
    <ligand>
        <name>2-[(2R,5Z)-2-carboxy-4-methylthiazol-5(2H)-ylidene]ethyl phosphate</name>
        <dbReference type="ChEBI" id="CHEBI:62899"/>
    </ligand>
</feature>
<dbReference type="OrthoDB" id="9812206at2"/>
<feature type="binding site" evidence="9">
    <location>
        <position position="139"/>
    </location>
    <ligand>
        <name>4-amino-2-methyl-5-(diphosphooxymethyl)pyrimidine</name>
        <dbReference type="ChEBI" id="CHEBI:57841"/>
    </ligand>
</feature>
<comment type="catalytic activity">
    <reaction evidence="6 9 10">
        <text>4-methyl-5-(2-phosphooxyethyl)-thiazole + 4-amino-2-methyl-5-(diphosphooxymethyl)pyrimidine + H(+) = thiamine phosphate + diphosphate</text>
        <dbReference type="Rhea" id="RHEA:22328"/>
        <dbReference type="ChEBI" id="CHEBI:15378"/>
        <dbReference type="ChEBI" id="CHEBI:33019"/>
        <dbReference type="ChEBI" id="CHEBI:37575"/>
        <dbReference type="ChEBI" id="CHEBI:57841"/>
        <dbReference type="ChEBI" id="CHEBI:58296"/>
        <dbReference type="EC" id="2.5.1.3"/>
    </reaction>
</comment>
<dbReference type="KEGG" id="tfr:BR63_18840"/>
<dbReference type="CDD" id="cd00564">
    <property type="entry name" value="TMP_TenI"/>
    <property type="match status" value="1"/>
</dbReference>
<dbReference type="InterPro" id="IPR034291">
    <property type="entry name" value="TMP_synthase"/>
</dbReference>
<dbReference type="EC" id="2.5.1.3" evidence="9"/>
<dbReference type="GO" id="GO:0000287">
    <property type="term" value="F:magnesium ion binding"/>
    <property type="evidence" value="ECO:0007669"/>
    <property type="project" value="UniProtKB-UniRule"/>
</dbReference>
<feature type="binding site" evidence="9">
    <location>
        <begin position="187"/>
        <end position="188"/>
    </location>
    <ligand>
        <name>2-[(2R,5Z)-2-carboxy-4-methylthiazol-5(2H)-ylidene]ethyl phosphate</name>
        <dbReference type="ChEBI" id="CHEBI:62899"/>
    </ligand>
</feature>
<dbReference type="FunFam" id="3.20.20.70:FF:000096">
    <property type="entry name" value="Thiamine-phosphate synthase"/>
    <property type="match status" value="1"/>
</dbReference>
<dbReference type="GO" id="GO:0005737">
    <property type="term" value="C:cytoplasm"/>
    <property type="evidence" value="ECO:0007669"/>
    <property type="project" value="TreeGrafter"/>
</dbReference>
<evidence type="ECO:0000256" key="7">
    <source>
        <dbReference type="ARBA" id="ARBA00047851"/>
    </source>
</evidence>
<feature type="binding site" evidence="9">
    <location>
        <position position="72"/>
    </location>
    <ligand>
        <name>Mg(2+)</name>
        <dbReference type="ChEBI" id="CHEBI:18420"/>
    </ligand>
</feature>
<dbReference type="Gene3D" id="3.20.20.70">
    <property type="entry name" value="Aldolase class I"/>
    <property type="match status" value="1"/>
</dbReference>
<evidence type="ECO:0000313" key="14">
    <source>
        <dbReference type="Proteomes" id="UP000515847"/>
    </source>
</evidence>
<feature type="binding site" evidence="9">
    <location>
        <position position="110"/>
    </location>
    <ligand>
        <name>4-amino-2-methyl-5-(diphosphooxymethyl)pyrimidine</name>
        <dbReference type="ChEBI" id="CHEBI:57841"/>
    </ligand>
</feature>
<keyword evidence="3 9" id="KW-0479">Metal-binding</keyword>
<proteinExistence type="inferred from homology"/>
<comment type="catalytic activity">
    <reaction evidence="8 9 10">
        <text>2-[(2R,5Z)-2-carboxy-4-methylthiazol-5(2H)-ylidene]ethyl phosphate + 4-amino-2-methyl-5-(diphosphooxymethyl)pyrimidine + 2 H(+) = thiamine phosphate + CO2 + diphosphate</text>
        <dbReference type="Rhea" id="RHEA:47844"/>
        <dbReference type="ChEBI" id="CHEBI:15378"/>
        <dbReference type="ChEBI" id="CHEBI:16526"/>
        <dbReference type="ChEBI" id="CHEBI:33019"/>
        <dbReference type="ChEBI" id="CHEBI:37575"/>
        <dbReference type="ChEBI" id="CHEBI:57841"/>
        <dbReference type="ChEBI" id="CHEBI:62899"/>
        <dbReference type="EC" id="2.5.1.3"/>
    </reaction>
</comment>
<comment type="similarity">
    <text evidence="9 10">Belongs to the thiamine-phosphate synthase family.</text>
</comment>
<feature type="binding site" evidence="9">
    <location>
        <position position="167"/>
    </location>
    <ligand>
        <name>2-[(2R,5Z)-2-carboxy-4-methylthiazol-5(2H)-ylidene]ethyl phosphate</name>
        <dbReference type="ChEBI" id="CHEBI:62899"/>
    </ligand>
</feature>
<dbReference type="PANTHER" id="PTHR20857:SF23">
    <property type="entry name" value="THIAMINE BIOSYNTHETIC BIFUNCTIONAL ENZYME"/>
    <property type="match status" value="1"/>
</dbReference>
<keyword evidence="5 9" id="KW-0784">Thiamine biosynthesis</keyword>
<organism evidence="13 14">
    <name type="scientific">Thermanaerosceptrum fracticalcis</name>
    <dbReference type="NCBI Taxonomy" id="1712410"/>
    <lineage>
        <taxon>Bacteria</taxon>
        <taxon>Bacillati</taxon>
        <taxon>Bacillota</taxon>
        <taxon>Clostridia</taxon>
        <taxon>Eubacteriales</taxon>
        <taxon>Peptococcaceae</taxon>
        <taxon>Thermanaerosceptrum</taxon>
    </lineage>
</organism>
<keyword evidence="2 9" id="KW-0808">Transferase</keyword>
<evidence type="ECO:0000256" key="5">
    <source>
        <dbReference type="ARBA" id="ARBA00022977"/>
    </source>
</evidence>
<dbReference type="EMBL" id="CP045798">
    <property type="protein sequence ID" value="QNB48143.1"/>
    <property type="molecule type" value="Genomic_DNA"/>
</dbReference>
<feature type="binding site" evidence="9">
    <location>
        <position position="91"/>
    </location>
    <ligand>
        <name>Mg(2+)</name>
        <dbReference type="ChEBI" id="CHEBI:18420"/>
    </ligand>
</feature>